<accession>A0A226D9U8</accession>
<keyword evidence="3" id="KW-1185">Reference proteome</keyword>
<dbReference type="PROSITE" id="PS50994">
    <property type="entry name" value="INTEGRASE"/>
    <property type="match status" value="1"/>
</dbReference>
<sequence>MNLKNKIINLYHKKENPGSFSGVTGFVKNNSSYPAVIAKRSLEDVETIALHKQVRKNGPRRRVYCGGIDEQWHSDLIDLRKHHASNDKKQWILTIIDCFSKYAWAVPIHNKRSTTVADAFEQIILKSKRKCKNLQVDMGKEYYGEAFQKMAKKQNINVFSTFSEIKNSVCERFNRTLMEKISRYWTKNNTYRYVDALPKILESYNKSYHRSIKTFPSNVTLENESTIRNNLFPRLVTSSSPSKFYPNDICRLASYRGIFSKGYQEKWTREKFRIKQVKNTNPHHYILEALDGEEILGGFYDWELQKA</sequence>
<dbReference type="InterPro" id="IPR012337">
    <property type="entry name" value="RNaseH-like_sf"/>
</dbReference>
<dbReference type="OrthoDB" id="6343797at2759"/>
<evidence type="ECO:0000313" key="2">
    <source>
        <dbReference type="EMBL" id="OXA41923.1"/>
    </source>
</evidence>
<reference evidence="2 3" key="1">
    <citation type="submission" date="2015-12" db="EMBL/GenBank/DDBJ databases">
        <title>The genome of Folsomia candida.</title>
        <authorList>
            <person name="Faddeeva A."/>
            <person name="Derks M.F."/>
            <person name="Anvar Y."/>
            <person name="Smit S."/>
            <person name="Van Straalen N."/>
            <person name="Roelofs D."/>
        </authorList>
    </citation>
    <scope>NUCLEOTIDE SEQUENCE [LARGE SCALE GENOMIC DNA]</scope>
    <source>
        <strain evidence="2 3">VU population</strain>
        <tissue evidence="2">Whole body</tissue>
    </source>
</reference>
<evidence type="ECO:0000313" key="3">
    <source>
        <dbReference type="Proteomes" id="UP000198287"/>
    </source>
</evidence>
<name>A0A226D9U8_FOLCA</name>
<protein>
    <submittedName>
        <fullName evidence="2">Transposon TyH3 Gag-Pol polyprotein</fullName>
    </submittedName>
</protein>
<proteinExistence type="predicted"/>
<dbReference type="Gene3D" id="3.30.420.10">
    <property type="entry name" value="Ribonuclease H-like superfamily/Ribonuclease H"/>
    <property type="match status" value="1"/>
</dbReference>
<gene>
    <name evidence="2" type="ORF">Fcan01_23328</name>
</gene>
<dbReference type="GO" id="GO:0015074">
    <property type="term" value="P:DNA integration"/>
    <property type="evidence" value="ECO:0007669"/>
    <property type="project" value="InterPro"/>
</dbReference>
<dbReference type="InterPro" id="IPR036397">
    <property type="entry name" value="RNaseH_sf"/>
</dbReference>
<dbReference type="PANTHER" id="PTHR46585:SF1">
    <property type="entry name" value="CHROMO DOMAIN-CONTAINING PROTEIN"/>
    <property type="match status" value="1"/>
</dbReference>
<organism evidence="2 3">
    <name type="scientific">Folsomia candida</name>
    <name type="common">Springtail</name>
    <dbReference type="NCBI Taxonomy" id="158441"/>
    <lineage>
        <taxon>Eukaryota</taxon>
        <taxon>Metazoa</taxon>
        <taxon>Ecdysozoa</taxon>
        <taxon>Arthropoda</taxon>
        <taxon>Hexapoda</taxon>
        <taxon>Collembola</taxon>
        <taxon>Entomobryomorpha</taxon>
        <taxon>Isotomoidea</taxon>
        <taxon>Isotomidae</taxon>
        <taxon>Proisotominae</taxon>
        <taxon>Folsomia</taxon>
    </lineage>
</organism>
<dbReference type="AlphaFoldDB" id="A0A226D9U8"/>
<comment type="caution">
    <text evidence="2">The sequence shown here is derived from an EMBL/GenBank/DDBJ whole genome shotgun (WGS) entry which is preliminary data.</text>
</comment>
<dbReference type="OMA" id="WIITIID"/>
<feature type="domain" description="Integrase catalytic" evidence="1">
    <location>
        <begin position="55"/>
        <end position="224"/>
    </location>
</feature>
<dbReference type="PANTHER" id="PTHR46585">
    <property type="entry name" value="INTEGRASE CORE DOMAIN CONTAINING PROTEIN"/>
    <property type="match status" value="1"/>
</dbReference>
<dbReference type="GO" id="GO:0003676">
    <property type="term" value="F:nucleic acid binding"/>
    <property type="evidence" value="ECO:0007669"/>
    <property type="project" value="InterPro"/>
</dbReference>
<dbReference type="Proteomes" id="UP000198287">
    <property type="component" value="Unassembled WGS sequence"/>
</dbReference>
<evidence type="ECO:0000259" key="1">
    <source>
        <dbReference type="PROSITE" id="PS50994"/>
    </source>
</evidence>
<dbReference type="SUPFAM" id="SSF53098">
    <property type="entry name" value="Ribonuclease H-like"/>
    <property type="match status" value="1"/>
</dbReference>
<dbReference type="Pfam" id="PF00665">
    <property type="entry name" value="rve"/>
    <property type="match status" value="1"/>
</dbReference>
<dbReference type="EMBL" id="LNIX01000027">
    <property type="protein sequence ID" value="OXA41923.1"/>
    <property type="molecule type" value="Genomic_DNA"/>
</dbReference>
<dbReference type="InterPro" id="IPR001584">
    <property type="entry name" value="Integrase_cat-core"/>
</dbReference>